<dbReference type="Pfam" id="PF12894">
    <property type="entry name" value="ANAPC4_WD40"/>
    <property type="match status" value="1"/>
</dbReference>
<dbReference type="AlphaFoldDB" id="A0A550CNM0"/>
<dbReference type="GO" id="GO:0034399">
    <property type="term" value="C:nuclear periphery"/>
    <property type="evidence" value="ECO:0007669"/>
    <property type="project" value="TreeGrafter"/>
</dbReference>
<dbReference type="PANTHER" id="PTHR13260:SF0">
    <property type="entry name" value="ANAPHASE-PROMOTING COMPLEX SUBUNIT 4"/>
    <property type="match status" value="1"/>
</dbReference>
<protein>
    <recommendedName>
        <fullName evidence="1">Anaphase-promoting complex subunit 4</fullName>
    </recommendedName>
</protein>
<feature type="compositionally biased region" description="Acidic residues" evidence="6">
    <location>
        <begin position="797"/>
        <end position="808"/>
    </location>
</feature>
<dbReference type="GO" id="GO:0051301">
    <property type="term" value="P:cell division"/>
    <property type="evidence" value="ECO:0007669"/>
    <property type="project" value="UniProtKB-KW"/>
</dbReference>
<dbReference type="STRING" id="97359.A0A550CNM0"/>
<reference evidence="9 10" key="1">
    <citation type="journal article" date="2019" name="New Phytol.">
        <title>Comparative genomics reveals unique wood-decay strategies and fruiting body development in the Schizophyllaceae.</title>
        <authorList>
            <person name="Almasi E."/>
            <person name="Sahu N."/>
            <person name="Krizsan K."/>
            <person name="Balint B."/>
            <person name="Kovacs G.M."/>
            <person name="Kiss B."/>
            <person name="Cseklye J."/>
            <person name="Drula E."/>
            <person name="Henrissat B."/>
            <person name="Nagy I."/>
            <person name="Chovatia M."/>
            <person name="Adam C."/>
            <person name="LaButti K."/>
            <person name="Lipzen A."/>
            <person name="Riley R."/>
            <person name="Grigoriev I.V."/>
            <person name="Nagy L.G."/>
        </authorList>
    </citation>
    <scope>NUCLEOTIDE SEQUENCE [LARGE SCALE GENOMIC DNA]</scope>
    <source>
        <strain evidence="9 10">NL-1724</strain>
    </source>
</reference>
<keyword evidence="2" id="KW-0132">Cell division</keyword>
<keyword evidence="4" id="KW-0833">Ubl conjugation pathway</keyword>
<dbReference type="InterPro" id="IPR024977">
    <property type="entry name" value="Apc4-like_WD40_dom"/>
</dbReference>
<evidence type="ECO:0000313" key="9">
    <source>
        <dbReference type="EMBL" id="TRM66344.1"/>
    </source>
</evidence>
<evidence type="ECO:0000313" key="10">
    <source>
        <dbReference type="Proteomes" id="UP000320762"/>
    </source>
</evidence>
<keyword evidence="3" id="KW-0498">Mitosis</keyword>
<evidence type="ECO:0000256" key="3">
    <source>
        <dbReference type="ARBA" id="ARBA00022776"/>
    </source>
</evidence>
<evidence type="ECO:0000256" key="6">
    <source>
        <dbReference type="SAM" id="MobiDB-lite"/>
    </source>
</evidence>
<name>A0A550CNM0_9AGAR</name>
<evidence type="ECO:0000256" key="4">
    <source>
        <dbReference type="ARBA" id="ARBA00022786"/>
    </source>
</evidence>
<dbReference type="GO" id="GO:0070979">
    <property type="term" value="P:protein K11-linked ubiquitination"/>
    <property type="evidence" value="ECO:0007669"/>
    <property type="project" value="TreeGrafter"/>
</dbReference>
<dbReference type="GO" id="GO:0005680">
    <property type="term" value="C:anaphase-promoting complex"/>
    <property type="evidence" value="ECO:0007669"/>
    <property type="project" value="InterPro"/>
</dbReference>
<gene>
    <name evidence="9" type="ORF">BD626DRAFT_487513</name>
</gene>
<dbReference type="InterPro" id="IPR024789">
    <property type="entry name" value="APC4"/>
</dbReference>
<organism evidence="9 10">
    <name type="scientific">Schizophyllum amplum</name>
    <dbReference type="NCBI Taxonomy" id="97359"/>
    <lineage>
        <taxon>Eukaryota</taxon>
        <taxon>Fungi</taxon>
        <taxon>Dikarya</taxon>
        <taxon>Basidiomycota</taxon>
        <taxon>Agaricomycotina</taxon>
        <taxon>Agaricomycetes</taxon>
        <taxon>Agaricomycetidae</taxon>
        <taxon>Agaricales</taxon>
        <taxon>Schizophyllaceae</taxon>
        <taxon>Schizophyllum</taxon>
    </lineage>
</organism>
<sequence length="816" mass="89610">MNGDAFSSLALIQLPSPSRILTTSCCPDKDLILLISRIGGQDRMSLWKIQGQKKWDVNVGSEASQSEHIVGIAWSPDGQSIAVAHDPPRITLHSIQDGREQSSFPLDCATRLASLWWFKDERPQTKPVIPDIFKRNGVVTGSSLYTLRTLPLLDHLAEESASLTATDLFAFQGSATKAKPKKSVPDALVNWPTLPYDPALSSVASVAQGKASGADFADDVDLDNLDSILAAADEGGRIYTFLDGCFPMGAASYASPAPYTSLDLYKHPLEPLFFFHPMVMVDTRSSTDVLPTTLDIRLLRERHVRDFARLSSAARELVHYMTRLTKDMRDFLSEFEKKQQEFRQYQAAGMLDLTHLLVTGKCTESLADFLASSEHTGDRALQRWDTTVTEALAKLRDTAERRVAPACQRLHLILEEVLGWSQLPQYELFDLNRAEVQRCLDMIGRGVIIFNWLATAAREELMRFREFISWVRHETARARSPAATELPPPTHDLLEVNNFMEQSLAGSIIDGWFISGAPTFPPNEIGMPAQSSLASVLARAREAADIPGFVSIGVNIERLDHHAMERNVSVLVEEIVNSCSKIFASGAGAPSRSTVAVRGQDPEQALPAPVVPENIRSAFTKERVIRREGQGGGLVQYLAMGLRAEDRSALCVVRQPYAAGRVALPYSFDVALLACSADGDSFDILEGDFFDDEELLIVVRGRDEQEAVYLASVGYHDLGYQTLAVPGSTSRENLLLEVMARCEAGEMAAVEMPIKKSRRLVGCRSGAVSLAVNGRAGRRVACVLDGAGTKMECIDVEGDEEEDEEGEGESSMMEAE</sequence>
<dbReference type="EMBL" id="VDMD01000004">
    <property type="protein sequence ID" value="TRM66344.1"/>
    <property type="molecule type" value="Genomic_DNA"/>
</dbReference>
<dbReference type="GO" id="GO:0031145">
    <property type="term" value="P:anaphase-promoting complex-dependent catabolic process"/>
    <property type="evidence" value="ECO:0007669"/>
    <property type="project" value="InterPro"/>
</dbReference>
<dbReference type="Proteomes" id="UP000320762">
    <property type="component" value="Unassembled WGS sequence"/>
</dbReference>
<evidence type="ECO:0000256" key="1">
    <source>
        <dbReference type="ARBA" id="ARBA00016067"/>
    </source>
</evidence>
<feature type="domain" description="Anaphase-promoting complex subunit 4-like WD40" evidence="7">
    <location>
        <begin position="25"/>
        <end position="107"/>
    </location>
</feature>
<dbReference type="OrthoDB" id="10259843at2759"/>
<keyword evidence="10" id="KW-1185">Reference proteome</keyword>
<dbReference type="SUPFAM" id="SSF69322">
    <property type="entry name" value="Tricorn protease domain 2"/>
    <property type="match status" value="1"/>
</dbReference>
<accession>A0A550CNM0</accession>
<dbReference type="InterPro" id="IPR024790">
    <property type="entry name" value="APC4_long_dom"/>
</dbReference>
<evidence type="ECO:0000259" key="8">
    <source>
        <dbReference type="Pfam" id="PF12896"/>
    </source>
</evidence>
<comment type="caution">
    <text evidence="9">The sequence shown here is derived from an EMBL/GenBank/DDBJ whole genome shotgun (WGS) entry which is preliminary data.</text>
</comment>
<feature type="region of interest" description="Disordered" evidence="6">
    <location>
        <begin position="797"/>
        <end position="816"/>
    </location>
</feature>
<evidence type="ECO:0000256" key="5">
    <source>
        <dbReference type="ARBA" id="ARBA00023306"/>
    </source>
</evidence>
<proteinExistence type="predicted"/>
<evidence type="ECO:0000256" key="2">
    <source>
        <dbReference type="ARBA" id="ARBA00022618"/>
    </source>
</evidence>
<keyword evidence="5" id="KW-0131">Cell cycle</keyword>
<dbReference type="Pfam" id="PF12896">
    <property type="entry name" value="ANAPC4"/>
    <property type="match status" value="1"/>
</dbReference>
<feature type="domain" description="Anaphase-promoting complex subunit 4 long" evidence="8">
    <location>
        <begin position="293"/>
        <end position="477"/>
    </location>
</feature>
<dbReference type="PANTHER" id="PTHR13260">
    <property type="entry name" value="ANAPHASE PROMOTING COMPLEX SUBUNIT 4 APC4"/>
    <property type="match status" value="1"/>
</dbReference>
<evidence type="ECO:0000259" key="7">
    <source>
        <dbReference type="Pfam" id="PF12894"/>
    </source>
</evidence>